<comment type="caution">
    <text evidence="9">The sequence shown here is derived from an EMBL/GenBank/DDBJ whole genome shotgun (WGS) entry which is preliminary data.</text>
</comment>
<evidence type="ECO:0000259" key="8">
    <source>
        <dbReference type="Pfam" id="PF09811"/>
    </source>
</evidence>
<protein>
    <recommendedName>
        <fullName evidence="5">Protein YAE1</fullName>
    </recommendedName>
    <alternativeName>
        <fullName evidence="4">Protein yae1</fullName>
    </alternativeName>
</protein>
<keyword evidence="7" id="KW-0539">Nucleus</keyword>
<feature type="domain" description="Essential protein Yae1 N-terminal" evidence="8">
    <location>
        <begin position="38"/>
        <end position="74"/>
    </location>
</feature>
<dbReference type="GO" id="GO:0005634">
    <property type="term" value="C:nucleus"/>
    <property type="evidence" value="ECO:0007669"/>
    <property type="project" value="UniProtKB-SubCell"/>
</dbReference>
<proteinExistence type="inferred from homology"/>
<dbReference type="InterPro" id="IPR019191">
    <property type="entry name" value="Essential_protein_Yae1_N"/>
</dbReference>
<dbReference type="OrthoDB" id="20086at2759"/>
<evidence type="ECO:0000256" key="3">
    <source>
        <dbReference type="ARBA" id="ARBA00007096"/>
    </source>
</evidence>
<evidence type="ECO:0000313" key="9">
    <source>
        <dbReference type="EMBL" id="OLY78119.1"/>
    </source>
</evidence>
<dbReference type="Pfam" id="PF09811">
    <property type="entry name" value="Yae1_N"/>
    <property type="match status" value="1"/>
</dbReference>
<gene>
    <name evidence="9" type="ORF">AYI68_g7840</name>
</gene>
<evidence type="ECO:0000256" key="4">
    <source>
        <dbReference type="ARBA" id="ARBA00017286"/>
    </source>
</evidence>
<dbReference type="InterPro" id="IPR038881">
    <property type="entry name" value="Yae1-like"/>
</dbReference>
<reference evidence="9 10" key="1">
    <citation type="journal article" date="2016" name="Mol. Biol. Evol.">
        <title>Genome-Wide Survey of Gut Fungi (Harpellales) Reveals the First Horizontally Transferred Ubiquitin Gene from a Mosquito Host.</title>
        <authorList>
            <person name="Wang Y."/>
            <person name="White M.M."/>
            <person name="Kvist S."/>
            <person name="Moncalvo J.M."/>
        </authorList>
    </citation>
    <scope>NUCLEOTIDE SEQUENCE [LARGE SCALE GENOMIC DNA]</scope>
    <source>
        <strain evidence="9 10">ALG-7-W6</strain>
    </source>
</reference>
<evidence type="ECO:0000256" key="1">
    <source>
        <dbReference type="ARBA" id="ARBA00004123"/>
    </source>
</evidence>
<dbReference type="PANTHER" id="PTHR18829">
    <property type="entry name" value="PROTEIN YAE1 HOMOLOG"/>
    <property type="match status" value="1"/>
</dbReference>
<evidence type="ECO:0000313" key="10">
    <source>
        <dbReference type="Proteomes" id="UP000187455"/>
    </source>
</evidence>
<sequence>MVSARDDVFWGEDEREDGEHLVAQASILRKQEEFETMGYRDGLDIGKDSTLQHGFDQGFSLGIDLCLRLGEKIGALKAIEDIRTLKGEEANESIVELLKELNNVTSQDAFERENNTIKLSDRVEELIKRADLLTQ</sequence>
<comment type="subcellular location">
    <subcellularLocation>
        <location evidence="2">Cytoplasm</location>
    </subcellularLocation>
    <subcellularLocation>
        <location evidence="1">Nucleus</location>
    </subcellularLocation>
</comment>
<evidence type="ECO:0000256" key="7">
    <source>
        <dbReference type="ARBA" id="ARBA00023242"/>
    </source>
</evidence>
<organism evidence="9 10">
    <name type="scientific">Smittium mucronatum</name>
    <dbReference type="NCBI Taxonomy" id="133383"/>
    <lineage>
        <taxon>Eukaryota</taxon>
        <taxon>Fungi</taxon>
        <taxon>Fungi incertae sedis</taxon>
        <taxon>Zoopagomycota</taxon>
        <taxon>Kickxellomycotina</taxon>
        <taxon>Harpellomycetes</taxon>
        <taxon>Harpellales</taxon>
        <taxon>Legeriomycetaceae</taxon>
        <taxon>Smittium</taxon>
    </lineage>
</organism>
<comment type="similarity">
    <text evidence="3">Belongs to the YAE1 family.</text>
</comment>
<dbReference type="GO" id="GO:0005737">
    <property type="term" value="C:cytoplasm"/>
    <property type="evidence" value="ECO:0007669"/>
    <property type="project" value="UniProtKB-SubCell"/>
</dbReference>
<evidence type="ECO:0000256" key="2">
    <source>
        <dbReference type="ARBA" id="ARBA00004496"/>
    </source>
</evidence>
<accession>A0A1R0GMM2</accession>
<evidence type="ECO:0000256" key="5">
    <source>
        <dbReference type="ARBA" id="ARBA00018400"/>
    </source>
</evidence>
<dbReference type="AlphaFoldDB" id="A0A1R0GMM2"/>
<dbReference type="EMBL" id="LSSL01007190">
    <property type="protein sequence ID" value="OLY78119.1"/>
    <property type="molecule type" value="Genomic_DNA"/>
</dbReference>
<dbReference type="PANTHER" id="PTHR18829:SF0">
    <property type="entry name" value="PROTEIN YAE1 HOMOLOG"/>
    <property type="match status" value="1"/>
</dbReference>
<dbReference type="STRING" id="133383.A0A1R0GMM2"/>
<name>A0A1R0GMM2_9FUNG</name>
<keyword evidence="10" id="KW-1185">Reference proteome</keyword>
<evidence type="ECO:0000256" key="6">
    <source>
        <dbReference type="ARBA" id="ARBA00022490"/>
    </source>
</evidence>
<dbReference type="Proteomes" id="UP000187455">
    <property type="component" value="Unassembled WGS sequence"/>
</dbReference>
<keyword evidence="6" id="KW-0963">Cytoplasm</keyword>